<gene>
    <name evidence="1" type="ORF">PIB30_037765</name>
</gene>
<accession>A0ABU6VEY6</accession>
<evidence type="ECO:0000313" key="2">
    <source>
        <dbReference type="Proteomes" id="UP001341840"/>
    </source>
</evidence>
<comment type="caution">
    <text evidence="1">The sequence shown here is derived from an EMBL/GenBank/DDBJ whole genome shotgun (WGS) entry which is preliminary data.</text>
</comment>
<protein>
    <submittedName>
        <fullName evidence="1">Uncharacterized protein</fullName>
    </submittedName>
</protein>
<sequence>MTASGGDSGTAKRLLRRRVAEITRRRRRRVWRWETRLDNDDERRYRMHGVELAEVDGGKDGGLEASRSLARRG</sequence>
<dbReference type="EMBL" id="JASCZI010151226">
    <property type="protein sequence ID" value="MED6171118.1"/>
    <property type="molecule type" value="Genomic_DNA"/>
</dbReference>
<organism evidence="1 2">
    <name type="scientific">Stylosanthes scabra</name>
    <dbReference type="NCBI Taxonomy" id="79078"/>
    <lineage>
        <taxon>Eukaryota</taxon>
        <taxon>Viridiplantae</taxon>
        <taxon>Streptophyta</taxon>
        <taxon>Embryophyta</taxon>
        <taxon>Tracheophyta</taxon>
        <taxon>Spermatophyta</taxon>
        <taxon>Magnoliopsida</taxon>
        <taxon>eudicotyledons</taxon>
        <taxon>Gunneridae</taxon>
        <taxon>Pentapetalae</taxon>
        <taxon>rosids</taxon>
        <taxon>fabids</taxon>
        <taxon>Fabales</taxon>
        <taxon>Fabaceae</taxon>
        <taxon>Papilionoideae</taxon>
        <taxon>50 kb inversion clade</taxon>
        <taxon>dalbergioids sensu lato</taxon>
        <taxon>Dalbergieae</taxon>
        <taxon>Pterocarpus clade</taxon>
        <taxon>Stylosanthes</taxon>
    </lineage>
</organism>
<reference evidence="1 2" key="1">
    <citation type="journal article" date="2023" name="Plants (Basel)">
        <title>Bridging the Gap: Combining Genomics and Transcriptomics Approaches to Understand Stylosanthes scabra, an Orphan Legume from the Brazilian Caatinga.</title>
        <authorList>
            <person name="Ferreira-Neto J.R.C."/>
            <person name="da Silva M.D."/>
            <person name="Binneck E."/>
            <person name="de Melo N.F."/>
            <person name="da Silva R.H."/>
            <person name="de Melo A.L.T.M."/>
            <person name="Pandolfi V."/>
            <person name="Bustamante F.O."/>
            <person name="Brasileiro-Vidal A.C."/>
            <person name="Benko-Iseppon A.M."/>
        </authorList>
    </citation>
    <scope>NUCLEOTIDE SEQUENCE [LARGE SCALE GENOMIC DNA]</scope>
    <source>
        <tissue evidence="1">Leaves</tissue>
    </source>
</reference>
<keyword evidence="2" id="KW-1185">Reference proteome</keyword>
<name>A0ABU6VEY6_9FABA</name>
<dbReference type="Proteomes" id="UP001341840">
    <property type="component" value="Unassembled WGS sequence"/>
</dbReference>
<proteinExistence type="predicted"/>
<evidence type="ECO:0000313" key="1">
    <source>
        <dbReference type="EMBL" id="MED6171118.1"/>
    </source>
</evidence>